<dbReference type="RefSeq" id="WP_381243128.1">
    <property type="nucleotide sequence ID" value="NZ_JBHSKH010000151.1"/>
</dbReference>
<name>A0ABW3XQB8_9ACTN</name>
<sequence length="100" mass="11178">MLYRLDDMDSNSHEFLAEFAALRQDVPAHPDSEERYEFAHFQQVADRSKLETLARALRAAESIAPTRPRPGTDTAMKNLAAGPVASVVDRTRAAIRKAMH</sequence>
<gene>
    <name evidence="1" type="ORF">ACFQ5X_36750</name>
</gene>
<dbReference type="EMBL" id="JBHTMM010000075">
    <property type="protein sequence ID" value="MFD1311345.1"/>
    <property type="molecule type" value="Genomic_DNA"/>
</dbReference>
<keyword evidence="2" id="KW-1185">Reference proteome</keyword>
<organism evidence="1 2">
    <name type="scientific">Streptomyces kaempferi</name>
    <dbReference type="NCBI Taxonomy" id="333725"/>
    <lineage>
        <taxon>Bacteria</taxon>
        <taxon>Bacillati</taxon>
        <taxon>Actinomycetota</taxon>
        <taxon>Actinomycetes</taxon>
        <taxon>Kitasatosporales</taxon>
        <taxon>Streptomycetaceae</taxon>
        <taxon>Streptomyces</taxon>
    </lineage>
</organism>
<comment type="caution">
    <text evidence="1">The sequence shown here is derived from an EMBL/GenBank/DDBJ whole genome shotgun (WGS) entry which is preliminary data.</text>
</comment>
<protein>
    <submittedName>
        <fullName evidence="1">Uncharacterized protein</fullName>
    </submittedName>
</protein>
<evidence type="ECO:0000313" key="2">
    <source>
        <dbReference type="Proteomes" id="UP001597058"/>
    </source>
</evidence>
<reference evidence="2" key="1">
    <citation type="journal article" date="2019" name="Int. J. Syst. Evol. Microbiol.">
        <title>The Global Catalogue of Microorganisms (GCM) 10K type strain sequencing project: providing services to taxonomists for standard genome sequencing and annotation.</title>
        <authorList>
            <consortium name="The Broad Institute Genomics Platform"/>
            <consortium name="The Broad Institute Genome Sequencing Center for Infectious Disease"/>
            <person name="Wu L."/>
            <person name="Ma J."/>
        </authorList>
    </citation>
    <scope>NUCLEOTIDE SEQUENCE [LARGE SCALE GENOMIC DNA]</scope>
    <source>
        <strain evidence="2">CGMCC 4.7020</strain>
    </source>
</reference>
<evidence type="ECO:0000313" key="1">
    <source>
        <dbReference type="EMBL" id="MFD1311345.1"/>
    </source>
</evidence>
<proteinExistence type="predicted"/>
<dbReference type="Proteomes" id="UP001597058">
    <property type="component" value="Unassembled WGS sequence"/>
</dbReference>
<accession>A0ABW3XQB8</accession>